<feature type="non-terminal residue" evidence="3">
    <location>
        <position position="1"/>
    </location>
</feature>
<dbReference type="Pfam" id="PF07727">
    <property type="entry name" value="RVT_2"/>
    <property type="match status" value="1"/>
</dbReference>
<organism evidence="3 4">
    <name type="scientific">Odynerus spinipes</name>
    <dbReference type="NCBI Taxonomy" id="1348599"/>
    <lineage>
        <taxon>Eukaryota</taxon>
        <taxon>Metazoa</taxon>
        <taxon>Ecdysozoa</taxon>
        <taxon>Arthropoda</taxon>
        <taxon>Hexapoda</taxon>
        <taxon>Insecta</taxon>
        <taxon>Pterygota</taxon>
        <taxon>Neoptera</taxon>
        <taxon>Endopterygota</taxon>
        <taxon>Hymenoptera</taxon>
        <taxon>Apocrita</taxon>
        <taxon>Aculeata</taxon>
        <taxon>Vespoidea</taxon>
        <taxon>Vespidae</taxon>
        <taxon>Eumeninae</taxon>
        <taxon>Odynerus</taxon>
    </lineage>
</organism>
<dbReference type="PANTHER" id="PTHR11439:SF483">
    <property type="entry name" value="PEPTIDE SYNTHASE GLIP-LIKE, PUTATIVE (AFU_ORTHOLOGUE AFUA_3G12920)-RELATED"/>
    <property type="match status" value="1"/>
</dbReference>
<comment type="caution">
    <text evidence="3">The sequence shown here is derived from an EMBL/GenBank/DDBJ whole genome shotgun (WGS) entry which is preliminary data.</text>
</comment>
<dbReference type="AlphaFoldDB" id="A0AAD9RF05"/>
<dbReference type="SUPFAM" id="SSF56672">
    <property type="entry name" value="DNA/RNA polymerases"/>
    <property type="match status" value="1"/>
</dbReference>
<evidence type="ECO:0000256" key="1">
    <source>
        <dbReference type="SAM" id="MobiDB-lite"/>
    </source>
</evidence>
<protein>
    <recommendedName>
        <fullName evidence="2">Reverse transcriptase Ty1/copia-type domain-containing protein</fullName>
    </recommendedName>
</protein>
<evidence type="ECO:0000313" key="4">
    <source>
        <dbReference type="Proteomes" id="UP001258017"/>
    </source>
</evidence>
<dbReference type="InterPro" id="IPR013103">
    <property type="entry name" value="RVT_2"/>
</dbReference>
<dbReference type="InterPro" id="IPR043502">
    <property type="entry name" value="DNA/RNA_pol_sf"/>
</dbReference>
<reference evidence="3" key="1">
    <citation type="submission" date="2021-08" db="EMBL/GenBank/DDBJ databases">
        <authorList>
            <person name="Misof B."/>
            <person name="Oliver O."/>
            <person name="Podsiadlowski L."/>
            <person name="Donath A."/>
            <person name="Peters R."/>
            <person name="Mayer C."/>
            <person name="Rust J."/>
            <person name="Gunkel S."/>
            <person name="Lesny P."/>
            <person name="Martin S."/>
            <person name="Oeyen J.P."/>
            <person name="Petersen M."/>
            <person name="Panagiotis P."/>
            <person name="Wilbrandt J."/>
            <person name="Tanja T."/>
        </authorList>
    </citation>
    <scope>NUCLEOTIDE SEQUENCE</scope>
    <source>
        <strain evidence="3">GBR_01_08_01A</strain>
        <tissue evidence="3">Thorax + abdomen</tissue>
    </source>
</reference>
<dbReference type="PANTHER" id="PTHR11439">
    <property type="entry name" value="GAG-POL-RELATED RETROTRANSPOSON"/>
    <property type="match status" value="1"/>
</dbReference>
<reference evidence="3" key="2">
    <citation type="journal article" date="2023" name="Commun. Biol.">
        <title>Intrasexual cuticular hydrocarbon dimorphism in a wasp sheds light on hydrocarbon biosynthesis genes in Hymenoptera.</title>
        <authorList>
            <person name="Moris V.C."/>
            <person name="Podsiadlowski L."/>
            <person name="Martin S."/>
            <person name="Oeyen J.P."/>
            <person name="Donath A."/>
            <person name="Petersen M."/>
            <person name="Wilbrandt J."/>
            <person name="Misof B."/>
            <person name="Liedtke D."/>
            <person name="Thamm M."/>
            <person name="Scheiner R."/>
            <person name="Schmitt T."/>
            <person name="Niehuis O."/>
        </authorList>
    </citation>
    <scope>NUCLEOTIDE SEQUENCE</scope>
    <source>
        <strain evidence="3">GBR_01_08_01A</strain>
    </source>
</reference>
<feature type="domain" description="Reverse transcriptase Ty1/copia-type" evidence="2">
    <location>
        <begin position="106"/>
        <end position="198"/>
    </location>
</feature>
<keyword evidence="4" id="KW-1185">Reference proteome</keyword>
<dbReference type="GO" id="GO:0071897">
    <property type="term" value="P:DNA biosynthetic process"/>
    <property type="evidence" value="ECO:0007669"/>
    <property type="project" value="UniProtKB-ARBA"/>
</dbReference>
<evidence type="ECO:0000259" key="2">
    <source>
        <dbReference type="Pfam" id="PF07727"/>
    </source>
</evidence>
<dbReference type="CDD" id="cd09272">
    <property type="entry name" value="RNase_HI_RT_Ty1"/>
    <property type="match status" value="1"/>
</dbReference>
<proteinExistence type="predicted"/>
<dbReference type="EMBL" id="JAIFRP010000277">
    <property type="protein sequence ID" value="KAK2578458.1"/>
    <property type="molecule type" value="Genomic_DNA"/>
</dbReference>
<gene>
    <name evidence="3" type="ORF">KPH14_012665</name>
</gene>
<name>A0AAD9RF05_9HYME</name>
<evidence type="ECO:0000313" key="3">
    <source>
        <dbReference type="EMBL" id="KAK2578458.1"/>
    </source>
</evidence>
<accession>A0AAD9RF05</accession>
<sequence>RDVVFFENEFGSGHEDTVREDVVQFDANEPIHYIAKEDVITQNDNVNSEETTNEEEVPGTSSEASSEERRYPLRERKSRYFPDQIRHEAFLASFGEPTMSCALAPCVYHRGSGETKVIIGIYVDDILLLTRNEKEKHDVKRHLALEFEIRDLGQVSNVLGIRVTRDKNKIFLDQSNYITELLDKYNMSNCSSVTTPFVTGKKLEKASISDKRPYRELIGSLNYLSICTRPDISHTVSYLSKFNECHNEEHWLAAKRVLRYLKGTSNFFLCYEKSDLRITGYVDADFANDESDRKSCTGYAFLMGNGAISWESKKQSNISISTCEAEYVAISEACKEAKFLRCLLSDLTGEVICIDLYNDNQSAHVWAYEHMPYTRTKHIDIKHAKFTNGLGIKSKCCD</sequence>
<dbReference type="Proteomes" id="UP001258017">
    <property type="component" value="Unassembled WGS sequence"/>
</dbReference>
<feature type="region of interest" description="Disordered" evidence="1">
    <location>
        <begin position="38"/>
        <end position="71"/>
    </location>
</feature>